<evidence type="ECO:0000313" key="2">
    <source>
        <dbReference type="Proteomes" id="UP000231637"/>
    </source>
</evidence>
<protein>
    <recommendedName>
        <fullName evidence="3">SpoIIAA-like</fullName>
    </recommendedName>
</protein>
<reference evidence="1 2" key="1">
    <citation type="submission" date="2016-12" db="EMBL/GenBank/DDBJ databases">
        <title>Isolation and genomic insights into novel planktonic Zetaproteobacteria from stratified waters of the Chesapeake Bay.</title>
        <authorList>
            <person name="McAllister S.M."/>
            <person name="Kato S."/>
            <person name="Chan C.S."/>
            <person name="Chiu B.K."/>
            <person name="Field E.K."/>
        </authorList>
    </citation>
    <scope>NUCLEOTIDE SEQUENCE [LARGE SCALE GENOMIC DNA]</scope>
    <source>
        <strain evidence="1 2">CP-8</strain>
    </source>
</reference>
<accession>A0A2K8L6Y2</accession>
<gene>
    <name evidence="1" type="ORF">Ga0123462_2158</name>
</gene>
<sequence>MLIFKATLDRGRKLLTIKSNCVLGADRFDAIRASIMLHLEGTEGWALVIDHSESFPDKLDYRQVNALTEKSKVFDSLMLRNFIVVVHPKHYGFGRMWEIMASNKMRCNTRAFKSIEEAALFLENS</sequence>
<dbReference type="EMBL" id="CP018800">
    <property type="protein sequence ID" value="ATX82993.1"/>
    <property type="molecule type" value="Genomic_DNA"/>
</dbReference>
<dbReference type="AlphaFoldDB" id="A0A2K8L6Y2"/>
<evidence type="ECO:0008006" key="3">
    <source>
        <dbReference type="Google" id="ProtNLM"/>
    </source>
</evidence>
<dbReference type="KEGG" id="mfn:Ga0123462_2158"/>
<dbReference type="Proteomes" id="UP000231637">
    <property type="component" value="Chromosome"/>
</dbReference>
<proteinExistence type="predicted"/>
<organism evidence="1 2">
    <name type="scientific">Mariprofundus ferrinatatus</name>
    <dbReference type="NCBI Taxonomy" id="1921087"/>
    <lineage>
        <taxon>Bacteria</taxon>
        <taxon>Pseudomonadati</taxon>
        <taxon>Pseudomonadota</taxon>
        <taxon>Candidatius Mariprofundia</taxon>
        <taxon>Mariprofundales</taxon>
        <taxon>Mariprofundaceae</taxon>
        <taxon>Mariprofundus</taxon>
    </lineage>
</organism>
<keyword evidence="2" id="KW-1185">Reference proteome</keyword>
<evidence type="ECO:0000313" key="1">
    <source>
        <dbReference type="EMBL" id="ATX82993.1"/>
    </source>
</evidence>
<name>A0A2K8L6Y2_9PROT</name>